<feature type="binding site" evidence="14">
    <location>
        <position position="379"/>
    </location>
    <ligand>
        <name>Zn(2+)</name>
        <dbReference type="ChEBI" id="CHEBI:29105"/>
        <label>2</label>
    </ligand>
</feature>
<comment type="subcellular location">
    <subcellularLocation>
        <location evidence="2">Cytoplasm</location>
    </subcellularLocation>
</comment>
<keyword evidence="10 14" id="KW-0862">Zinc</keyword>
<dbReference type="NCBIfam" id="NF003976">
    <property type="entry name" value="PRK05469.1"/>
    <property type="match status" value="1"/>
</dbReference>
<dbReference type="PROSITE" id="PS00758">
    <property type="entry name" value="ARGE_DAPE_CPG2_1"/>
    <property type="match status" value="1"/>
</dbReference>
<evidence type="ECO:0000256" key="14">
    <source>
        <dbReference type="PIRSR" id="PIRSR037215-2"/>
    </source>
</evidence>
<keyword evidence="6" id="KW-0963">Cytoplasm</keyword>
<protein>
    <recommendedName>
        <fullName evidence="12 13">Peptidase T</fullName>
        <ecNumber evidence="4 13">3.4.11.4</ecNumber>
    </recommendedName>
</protein>
<dbReference type="InterPro" id="IPR036264">
    <property type="entry name" value="Bact_exopeptidase_dim_dom"/>
</dbReference>
<dbReference type="STRING" id="1354304.XPG1_1347"/>
<dbReference type="SUPFAM" id="SSF53187">
    <property type="entry name" value="Zn-dependent exopeptidases"/>
    <property type="match status" value="1"/>
</dbReference>
<evidence type="ECO:0000256" key="1">
    <source>
        <dbReference type="ARBA" id="ARBA00000870"/>
    </source>
</evidence>
<evidence type="ECO:0000256" key="4">
    <source>
        <dbReference type="ARBA" id="ARBA00012563"/>
    </source>
</evidence>
<dbReference type="NCBIfam" id="NF009920">
    <property type="entry name" value="PRK13381.1"/>
    <property type="match status" value="1"/>
</dbReference>
<dbReference type="SUPFAM" id="SSF55031">
    <property type="entry name" value="Bacterial exopeptidase dimerisation domain"/>
    <property type="match status" value="1"/>
</dbReference>
<evidence type="ECO:0000256" key="13">
    <source>
        <dbReference type="NCBIfam" id="TIGR01882"/>
    </source>
</evidence>
<feature type="binding site" evidence="14">
    <location>
        <position position="196"/>
    </location>
    <ligand>
        <name>Zn(2+)</name>
        <dbReference type="ChEBI" id="CHEBI:29105"/>
        <label>1</label>
    </ligand>
</feature>
<dbReference type="HOGENOM" id="CLU_053676_0_0_6"/>
<dbReference type="InterPro" id="IPR010161">
    <property type="entry name" value="Peptidase_M20B"/>
</dbReference>
<gene>
    <name evidence="16" type="primary">pepT</name>
    <name evidence="16" type="ORF">XPG1_1347</name>
</gene>
<evidence type="ECO:0000256" key="12">
    <source>
        <dbReference type="ARBA" id="ARBA00071329"/>
    </source>
</evidence>
<dbReference type="RefSeq" id="WP_045958280.1">
    <property type="nucleotide sequence ID" value="NZ_FO704551.1"/>
</dbReference>
<keyword evidence="7" id="KW-0645">Protease</keyword>
<keyword evidence="11" id="KW-0482">Metalloprotease</keyword>
<dbReference type="Proteomes" id="UP000032735">
    <property type="component" value="Chromosome"/>
</dbReference>
<dbReference type="PANTHER" id="PTHR42994:SF1">
    <property type="entry name" value="PEPTIDASE T"/>
    <property type="match status" value="1"/>
</dbReference>
<evidence type="ECO:0000256" key="10">
    <source>
        <dbReference type="ARBA" id="ARBA00022833"/>
    </source>
</evidence>
<sequence length="422" mass="46382">MNRLLTRFLKYIAFNTQSKPSTKTIPSSEGQWDLAKALYEELIQLGFSDVTLNERGCVMATLPSNVATLVPVIGFIAHLDTSPDFPGKRVNPQIVENYRGGDIALGVGDDVLSPVRFPVLHRLLGKTLITTDGKTLLGADDKAGIAEIMTAMVRLKQKNIPHGDIRVAFTPDKNSGRGVHFFDIEAFGVEWAYTVDGGGVGNLELENFNTAAATIKIGGNSVHPGSAKGIMVNALTIAMKIHHALPPGETPEQTEGHDGFYHLQSMKGHVERAEMHYIIQDFDPVHFEKRKKNLLAIAEKVGKGLPSECYIEVAIDDTYYNMSPEVRKYPHVIAIAKQAIQDCHLEPVIQPIRGSTDGAQLSYRGLPCPNIFTGGYNYHSKHEFISLEGMEQAVDVIMRIAELTVSYGHDCYDGKDDHDSQG</sequence>
<dbReference type="GO" id="GO:0008270">
    <property type="term" value="F:zinc ion binding"/>
    <property type="evidence" value="ECO:0007669"/>
    <property type="project" value="InterPro"/>
</dbReference>
<feature type="binding site" evidence="14">
    <location>
        <position position="78"/>
    </location>
    <ligand>
        <name>Zn(2+)</name>
        <dbReference type="ChEBI" id="CHEBI:29105"/>
        <label>1</label>
    </ligand>
</feature>
<keyword evidence="5 16" id="KW-0031">Aminopeptidase</keyword>
<keyword evidence="9 16" id="KW-0378">Hydrolase</keyword>
<feature type="binding site" evidence="14">
    <location>
        <position position="140"/>
    </location>
    <ligand>
        <name>Zn(2+)</name>
        <dbReference type="ChEBI" id="CHEBI:29105"/>
        <label>2</label>
    </ligand>
</feature>
<dbReference type="InterPro" id="IPR001261">
    <property type="entry name" value="ArgE/DapE_CS"/>
</dbReference>
<dbReference type="Gene3D" id="3.30.70.360">
    <property type="match status" value="1"/>
</dbReference>
<dbReference type="KEGG" id="xpo:XPG1_1347"/>
<name>A0A068R118_9GAMM</name>
<comment type="cofactor">
    <cofactor evidence="14">
        <name>Zn(2+)</name>
        <dbReference type="ChEBI" id="CHEBI:29105"/>
    </cofactor>
    <text evidence="14">Binds 2 Zn(2+) ions per subunit.</text>
</comment>
<evidence type="ECO:0000313" key="16">
    <source>
        <dbReference type="EMBL" id="CDG21002.1"/>
    </source>
</evidence>
<dbReference type="PANTHER" id="PTHR42994">
    <property type="entry name" value="PEPTIDASE T"/>
    <property type="match status" value="1"/>
</dbReference>
<evidence type="ECO:0000313" key="17">
    <source>
        <dbReference type="Proteomes" id="UP000032735"/>
    </source>
</evidence>
<dbReference type="GO" id="GO:0008237">
    <property type="term" value="F:metallopeptidase activity"/>
    <property type="evidence" value="ECO:0007669"/>
    <property type="project" value="UniProtKB-KW"/>
</dbReference>
<dbReference type="AlphaFoldDB" id="A0A068R118"/>
<dbReference type="Gene3D" id="3.40.630.10">
    <property type="entry name" value="Zn peptidases"/>
    <property type="match status" value="1"/>
</dbReference>
<evidence type="ECO:0000256" key="6">
    <source>
        <dbReference type="ARBA" id="ARBA00022490"/>
    </source>
</evidence>
<accession>A0A068R118</accession>
<feature type="domain" description="Peptidase M20 dimerisation" evidence="15">
    <location>
        <begin position="206"/>
        <end position="302"/>
    </location>
</feature>
<dbReference type="GO" id="GO:0005829">
    <property type="term" value="C:cytosol"/>
    <property type="evidence" value="ECO:0007669"/>
    <property type="project" value="TreeGrafter"/>
</dbReference>
<dbReference type="InterPro" id="IPR011650">
    <property type="entry name" value="Peptidase_M20_dimer"/>
</dbReference>
<evidence type="ECO:0000256" key="2">
    <source>
        <dbReference type="ARBA" id="ARBA00004496"/>
    </source>
</evidence>
<comment type="similarity">
    <text evidence="3">Belongs to the peptidase M20B family.</text>
</comment>
<dbReference type="Pfam" id="PF01546">
    <property type="entry name" value="Peptidase_M20"/>
    <property type="match status" value="1"/>
</dbReference>
<comment type="catalytic activity">
    <reaction evidence="1">
        <text>Release of the N-terminal residue from a tripeptide.</text>
        <dbReference type="EC" id="3.4.11.4"/>
    </reaction>
</comment>
<evidence type="ECO:0000256" key="9">
    <source>
        <dbReference type="ARBA" id="ARBA00022801"/>
    </source>
</evidence>
<keyword evidence="17" id="KW-1185">Reference proteome</keyword>
<dbReference type="MEROPS" id="M20.003"/>
<proteinExistence type="inferred from homology"/>
<dbReference type="Pfam" id="PF07687">
    <property type="entry name" value="M20_dimer"/>
    <property type="match status" value="1"/>
</dbReference>
<dbReference type="GO" id="GO:0045148">
    <property type="term" value="F:tripeptide aminopeptidase activity"/>
    <property type="evidence" value="ECO:0007669"/>
    <property type="project" value="UniProtKB-UniRule"/>
</dbReference>
<dbReference type="PIRSF" id="PIRSF037215">
    <property type="entry name" value="Peptidase_M20B"/>
    <property type="match status" value="1"/>
</dbReference>
<evidence type="ECO:0000256" key="3">
    <source>
        <dbReference type="ARBA" id="ARBA00009692"/>
    </source>
</evidence>
<dbReference type="CDD" id="cd03892">
    <property type="entry name" value="M20_peptT"/>
    <property type="match status" value="1"/>
</dbReference>
<evidence type="ECO:0000256" key="7">
    <source>
        <dbReference type="ARBA" id="ARBA00022670"/>
    </source>
</evidence>
<evidence type="ECO:0000256" key="11">
    <source>
        <dbReference type="ARBA" id="ARBA00023049"/>
    </source>
</evidence>
<dbReference type="EC" id="3.4.11.4" evidence="4 13"/>
<dbReference type="EMBL" id="FO704551">
    <property type="protein sequence ID" value="CDG21002.1"/>
    <property type="molecule type" value="Genomic_DNA"/>
</dbReference>
<dbReference type="GO" id="GO:0006508">
    <property type="term" value="P:proteolysis"/>
    <property type="evidence" value="ECO:0007669"/>
    <property type="project" value="UniProtKB-UniRule"/>
</dbReference>
<dbReference type="FunFam" id="3.30.70.360:FF:000002">
    <property type="entry name" value="Peptidase T"/>
    <property type="match status" value="1"/>
</dbReference>
<dbReference type="NCBIfam" id="TIGR01882">
    <property type="entry name" value="peptidase-T"/>
    <property type="match status" value="1"/>
</dbReference>
<dbReference type="OrthoDB" id="9804934at2"/>
<organism evidence="16 17">
    <name type="scientific">Xenorhabdus poinarii G6</name>
    <dbReference type="NCBI Taxonomy" id="1354304"/>
    <lineage>
        <taxon>Bacteria</taxon>
        <taxon>Pseudomonadati</taxon>
        <taxon>Pseudomonadota</taxon>
        <taxon>Gammaproteobacteria</taxon>
        <taxon>Enterobacterales</taxon>
        <taxon>Morganellaceae</taxon>
        <taxon>Xenorhabdus</taxon>
    </lineage>
</organism>
<evidence type="ECO:0000259" key="15">
    <source>
        <dbReference type="Pfam" id="PF07687"/>
    </source>
</evidence>
<keyword evidence="8 14" id="KW-0479">Metal-binding</keyword>
<dbReference type="GO" id="GO:0006518">
    <property type="term" value="P:peptide metabolic process"/>
    <property type="evidence" value="ECO:0007669"/>
    <property type="project" value="InterPro"/>
</dbReference>
<evidence type="ECO:0000256" key="5">
    <source>
        <dbReference type="ARBA" id="ARBA00022438"/>
    </source>
</evidence>
<dbReference type="InterPro" id="IPR002933">
    <property type="entry name" value="Peptidase_M20"/>
</dbReference>
<feature type="binding site" evidence="14">
    <location>
        <position position="140"/>
    </location>
    <ligand>
        <name>Zn(2+)</name>
        <dbReference type="ChEBI" id="CHEBI:29105"/>
        <label>1</label>
    </ligand>
</feature>
<reference evidence="16 17" key="1">
    <citation type="submission" date="2013-07" db="EMBL/GenBank/DDBJ databases">
        <authorList>
            <person name="Genoscope - CEA"/>
        </authorList>
    </citation>
    <scope>NUCLEOTIDE SEQUENCE [LARGE SCALE GENOMIC DNA]</scope>
    <source>
        <strain evidence="16 17">G6</strain>
    </source>
</reference>
<evidence type="ECO:0000256" key="8">
    <source>
        <dbReference type="ARBA" id="ARBA00022723"/>
    </source>
</evidence>